<comment type="caution">
    <text evidence="1">The sequence shown here is derived from an EMBL/GenBank/DDBJ whole genome shotgun (WGS) entry which is preliminary data.</text>
</comment>
<reference evidence="1" key="1">
    <citation type="submission" date="2016-10" db="EMBL/GenBank/DDBJ databases">
        <title>Sequence of Gallionella enrichment culture.</title>
        <authorList>
            <person name="Poehlein A."/>
            <person name="Muehling M."/>
            <person name="Daniel R."/>
        </authorList>
    </citation>
    <scope>NUCLEOTIDE SEQUENCE</scope>
</reference>
<evidence type="ECO:0000313" key="1">
    <source>
        <dbReference type="EMBL" id="OIQ96720.1"/>
    </source>
</evidence>
<dbReference type="PANTHER" id="PTHR36169:SF1">
    <property type="entry name" value="ACETATE KINASE EUTQ"/>
    <property type="match status" value="1"/>
</dbReference>
<dbReference type="EMBL" id="MLJW01000144">
    <property type="protein sequence ID" value="OIQ96720.1"/>
    <property type="molecule type" value="Genomic_DNA"/>
</dbReference>
<dbReference type="PANTHER" id="PTHR36169">
    <property type="entry name" value="ETHANOLAMINE UTILIZATION PROTEIN EUTQ"/>
    <property type="match status" value="1"/>
</dbReference>
<dbReference type="InterPro" id="IPR014710">
    <property type="entry name" value="RmlC-like_jellyroll"/>
</dbReference>
<dbReference type="CDD" id="cd02228">
    <property type="entry name" value="cupin_EutQ"/>
    <property type="match status" value="1"/>
</dbReference>
<dbReference type="SUPFAM" id="SSF51182">
    <property type="entry name" value="RmlC-like cupins"/>
    <property type="match status" value="1"/>
</dbReference>
<dbReference type="Gene3D" id="2.60.120.10">
    <property type="entry name" value="Jelly Rolls"/>
    <property type="match status" value="1"/>
</dbReference>
<protein>
    <submittedName>
        <fullName evidence="1">Ethanolamine utilization protein EutQ</fullName>
    </submittedName>
</protein>
<dbReference type="InterPro" id="IPR011051">
    <property type="entry name" value="RmlC_Cupin_sf"/>
</dbReference>
<dbReference type="Pfam" id="PF06249">
    <property type="entry name" value="EutQ"/>
    <property type="match status" value="1"/>
</dbReference>
<sequence>MSTKPFKYKKQAIKDVQPSMNVVGVPAWLGDTFVSADKDKTICAGFFRLEKGNELVYDYDYEEMKIIVDGTFIISDETGQKVTATVGDVLYFPSGSRITFQTPDYAVGFFCGQRAPL</sequence>
<dbReference type="InterPro" id="IPR010424">
    <property type="entry name" value="EutQ"/>
</dbReference>
<organism evidence="1">
    <name type="scientific">mine drainage metagenome</name>
    <dbReference type="NCBI Taxonomy" id="410659"/>
    <lineage>
        <taxon>unclassified sequences</taxon>
        <taxon>metagenomes</taxon>
        <taxon>ecological metagenomes</taxon>
    </lineage>
</organism>
<accession>A0A1J5RKK6</accession>
<dbReference type="AlphaFoldDB" id="A0A1J5RKK6"/>
<name>A0A1J5RKK6_9ZZZZ</name>
<gene>
    <name evidence="1" type="ORF">GALL_213080</name>
</gene>
<proteinExistence type="predicted"/>